<dbReference type="AlphaFoldDB" id="A0AAP0F040"/>
<proteinExistence type="predicted"/>
<gene>
    <name evidence="1" type="ORF">Syun_025229</name>
</gene>
<comment type="caution">
    <text evidence="1">The sequence shown here is derived from an EMBL/GenBank/DDBJ whole genome shotgun (WGS) entry which is preliminary data.</text>
</comment>
<organism evidence="1 2">
    <name type="scientific">Stephania yunnanensis</name>
    <dbReference type="NCBI Taxonomy" id="152371"/>
    <lineage>
        <taxon>Eukaryota</taxon>
        <taxon>Viridiplantae</taxon>
        <taxon>Streptophyta</taxon>
        <taxon>Embryophyta</taxon>
        <taxon>Tracheophyta</taxon>
        <taxon>Spermatophyta</taxon>
        <taxon>Magnoliopsida</taxon>
        <taxon>Ranunculales</taxon>
        <taxon>Menispermaceae</taxon>
        <taxon>Menispermoideae</taxon>
        <taxon>Cissampelideae</taxon>
        <taxon>Stephania</taxon>
    </lineage>
</organism>
<protein>
    <submittedName>
        <fullName evidence="1">Uncharacterized protein</fullName>
    </submittedName>
</protein>
<evidence type="ECO:0000313" key="1">
    <source>
        <dbReference type="EMBL" id="KAK9098184.1"/>
    </source>
</evidence>
<evidence type="ECO:0000313" key="2">
    <source>
        <dbReference type="Proteomes" id="UP001420932"/>
    </source>
</evidence>
<dbReference type="Proteomes" id="UP001420932">
    <property type="component" value="Unassembled WGS sequence"/>
</dbReference>
<name>A0AAP0F040_9MAGN</name>
<keyword evidence="2" id="KW-1185">Reference proteome</keyword>
<dbReference type="EMBL" id="JBBNAF010000011">
    <property type="protein sequence ID" value="KAK9098184.1"/>
    <property type="molecule type" value="Genomic_DNA"/>
</dbReference>
<reference evidence="1 2" key="1">
    <citation type="submission" date="2024-01" db="EMBL/GenBank/DDBJ databases">
        <title>Genome assemblies of Stephania.</title>
        <authorList>
            <person name="Yang L."/>
        </authorList>
    </citation>
    <scope>NUCLEOTIDE SEQUENCE [LARGE SCALE GENOMIC DNA]</scope>
    <source>
        <strain evidence="1">YNDBR</strain>
        <tissue evidence="1">Leaf</tissue>
    </source>
</reference>
<accession>A0AAP0F040</accession>
<sequence length="169" mass="19800">MDVLHVRKLQLRLSQQIRSRHRTSSVRTKVKEALVDCKDRDSVAFFGTDKHLSSLNSWYEVEHLRQYSRGGLLKIFQNKCLIPHWLGTSSLKSIYVLLHHSVCKIKYKCYAQRAMRAPAARRIWRFYRRTWHLALGTRESGSVTHFEVIASPSGLTLWSIANRWVKQAH</sequence>